<evidence type="ECO:0000256" key="7">
    <source>
        <dbReference type="SAM" id="MobiDB-lite"/>
    </source>
</evidence>
<evidence type="ECO:0000256" key="3">
    <source>
        <dbReference type="ARBA" id="ARBA00023015"/>
    </source>
</evidence>
<organism evidence="9 10">
    <name type="scientific">Entamoeba invadens IP1</name>
    <dbReference type="NCBI Taxonomy" id="370355"/>
    <lineage>
        <taxon>Eukaryota</taxon>
        <taxon>Amoebozoa</taxon>
        <taxon>Evosea</taxon>
        <taxon>Archamoebae</taxon>
        <taxon>Mastigamoebida</taxon>
        <taxon>Entamoebidae</taxon>
        <taxon>Entamoeba</taxon>
    </lineage>
</organism>
<proteinExistence type="inferred from homology"/>
<keyword evidence="4" id="KW-0238">DNA-binding</keyword>
<dbReference type="Proteomes" id="UP000014680">
    <property type="component" value="Unassembled WGS sequence"/>
</dbReference>
<dbReference type="PANTHER" id="PTHR13215">
    <property type="entry name" value="RNA POLYMERASE II TRANSCRIPTIONAL COACTIVATOR"/>
    <property type="match status" value="1"/>
</dbReference>
<evidence type="ECO:0000256" key="2">
    <source>
        <dbReference type="ARBA" id="ARBA00009001"/>
    </source>
</evidence>
<feature type="region of interest" description="Disordered" evidence="7">
    <location>
        <begin position="98"/>
        <end position="117"/>
    </location>
</feature>
<dbReference type="AlphaFoldDB" id="A0A0A1U250"/>
<sequence>MKPMAQKKQLGYFQNIQPFQKSVTTIKGQEPPMIIKQQPIPRVQKQKKVNESPTLEKGNDILSRVIDSNESTETEKSEGTFASDILSGHFDISNTKKSRQMLMEKDKQPDSLPPLSETKSVNDKVLIRIGENVFISKSEVNGEMCVDIREYNNICGRLNPTDKGILLGMKEWNTIMKSVPFLTKWLSATPSI</sequence>
<keyword evidence="6" id="KW-0539">Nucleus</keyword>
<dbReference type="InterPro" id="IPR003173">
    <property type="entry name" value="PC4_C"/>
</dbReference>
<dbReference type="VEuPathDB" id="AmoebaDB:EIN_222520"/>
<dbReference type="InterPro" id="IPR009044">
    <property type="entry name" value="ssDNA-bd_transcriptional_reg"/>
</dbReference>
<evidence type="ECO:0000259" key="8">
    <source>
        <dbReference type="Pfam" id="PF02229"/>
    </source>
</evidence>
<dbReference type="GeneID" id="14887308"/>
<dbReference type="GO" id="GO:0060261">
    <property type="term" value="P:positive regulation of transcription initiation by RNA polymerase II"/>
    <property type="evidence" value="ECO:0007669"/>
    <property type="project" value="InterPro"/>
</dbReference>
<dbReference type="GO" id="GO:0003677">
    <property type="term" value="F:DNA binding"/>
    <property type="evidence" value="ECO:0007669"/>
    <property type="project" value="UniProtKB-KW"/>
</dbReference>
<evidence type="ECO:0000256" key="6">
    <source>
        <dbReference type="ARBA" id="ARBA00023242"/>
    </source>
</evidence>
<dbReference type="InterPro" id="IPR045125">
    <property type="entry name" value="Sub1/Tcp4-like"/>
</dbReference>
<dbReference type="SUPFAM" id="SSF54447">
    <property type="entry name" value="ssDNA-binding transcriptional regulator domain"/>
    <property type="match status" value="1"/>
</dbReference>
<dbReference type="RefSeq" id="XP_004254870.1">
    <property type="nucleotide sequence ID" value="XM_004254822.1"/>
</dbReference>
<reference evidence="9 10" key="1">
    <citation type="submission" date="2012-10" db="EMBL/GenBank/DDBJ databases">
        <authorList>
            <person name="Zafar N."/>
            <person name="Inman J."/>
            <person name="Hall N."/>
            <person name="Lorenzi H."/>
            <person name="Caler E."/>
        </authorList>
    </citation>
    <scope>NUCLEOTIDE SEQUENCE [LARGE SCALE GENOMIC DNA]</scope>
    <source>
        <strain evidence="9 10">IP1</strain>
    </source>
</reference>
<feature type="domain" description="Transcriptional coactivator p15 (PC4) C-terminal" evidence="8">
    <location>
        <begin position="129"/>
        <end position="177"/>
    </location>
</feature>
<evidence type="ECO:0000256" key="1">
    <source>
        <dbReference type="ARBA" id="ARBA00004123"/>
    </source>
</evidence>
<dbReference type="EMBL" id="KB206756">
    <property type="protein sequence ID" value="ELP88099.1"/>
    <property type="molecule type" value="Genomic_DNA"/>
</dbReference>
<dbReference type="GO" id="GO:0005634">
    <property type="term" value="C:nucleus"/>
    <property type="evidence" value="ECO:0007669"/>
    <property type="project" value="UniProtKB-SubCell"/>
</dbReference>
<evidence type="ECO:0000313" key="9">
    <source>
        <dbReference type="EMBL" id="ELP88099.1"/>
    </source>
</evidence>
<protein>
    <recommendedName>
        <fullName evidence="8">Transcriptional coactivator p15 (PC4) C-terminal domain-containing protein</fullName>
    </recommendedName>
</protein>
<comment type="similarity">
    <text evidence="2">Belongs to the transcriptional coactivator PC4 family.</text>
</comment>
<evidence type="ECO:0000256" key="4">
    <source>
        <dbReference type="ARBA" id="ARBA00023125"/>
    </source>
</evidence>
<dbReference type="Pfam" id="PF02229">
    <property type="entry name" value="PC4"/>
    <property type="match status" value="1"/>
</dbReference>
<gene>
    <name evidence="9" type="ORF">EIN_222520</name>
</gene>
<evidence type="ECO:0000313" key="10">
    <source>
        <dbReference type="Proteomes" id="UP000014680"/>
    </source>
</evidence>
<evidence type="ECO:0000256" key="5">
    <source>
        <dbReference type="ARBA" id="ARBA00023163"/>
    </source>
</evidence>
<keyword evidence="10" id="KW-1185">Reference proteome</keyword>
<dbReference type="Gene3D" id="2.30.31.10">
    <property type="entry name" value="Transcriptional Coactivator Pc4, Chain A"/>
    <property type="match status" value="1"/>
</dbReference>
<keyword evidence="3" id="KW-0805">Transcription regulation</keyword>
<comment type="subcellular location">
    <subcellularLocation>
        <location evidence="1">Nucleus</location>
    </subcellularLocation>
</comment>
<name>A0A0A1U250_ENTIV</name>
<dbReference type="GO" id="GO:0003713">
    <property type="term" value="F:transcription coactivator activity"/>
    <property type="evidence" value="ECO:0007669"/>
    <property type="project" value="InterPro"/>
</dbReference>
<accession>A0A0A1U250</accession>
<dbReference type="KEGG" id="eiv:EIN_222520"/>
<keyword evidence="5" id="KW-0804">Transcription</keyword>